<sequence length="206" mass="22653">MPGDTASVIMDTLAPPMETLSNVPTEISVGEKLNRAGISVFNENSNVKPVFDGCGSYFSLDKNELQNGNYIFTGFTTSYFVGTNIEHSISLVIDGNVVPFYASEVTNGGDHCEFTSYIGKIVIDFEQIDSGEEVAFYKGRMIVTVTRSALSREIYFQVVYISAEKKFIQILNSCKCSNFSQNSGFKTLKSFGIVPSNHKLVTKLGK</sequence>
<name>A0A1M6DCR5_9FLAO</name>
<protein>
    <submittedName>
        <fullName evidence="1">Uncharacterized protein</fullName>
    </submittedName>
</protein>
<evidence type="ECO:0000313" key="1">
    <source>
        <dbReference type="EMBL" id="SHI70960.1"/>
    </source>
</evidence>
<dbReference type="STRING" id="1118202.SAMN05443429_103197"/>
<gene>
    <name evidence="1" type="ORF">SAMN05443429_103197</name>
</gene>
<dbReference type="EMBL" id="FQYI01000003">
    <property type="protein sequence ID" value="SHI70960.1"/>
    <property type="molecule type" value="Genomic_DNA"/>
</dbReference>
<dbReference type="Proteomes" id="UP000184335">
    <property type="component" value="Unassembled WGS sequence"/>
</dbReference>
<organism evidence="1 2">
    <name type="scientific">Cruoricaptor ignavus</name>
    <dbReference type="NCBI Taxonomy" id="1118202"/>
    <lineage>
        <taxon>Bacteria</taxon>
        <taxon>Pseudomonadati</taxon>
        <taxon>Bacteroidota</taxon>
        <taxon>Flavobacteriia</taxon>
        <taxon>Flavobacteriales</taxon>
        <taxon>Weeksellaceae</taxon>
        <taxon>Cruoricaptor</taxon>
    </lineage>
</organism>
<proteinExistence type="predicted"/>
<evidence type="ECO:0000313" key="2">
    <source>
        <dbReference type="Proteomes" id="UP000184335"/>
    </source>
</evidence>
<reference evidence="1 2" key="1">
    <citation type="submission" date="2016-11" db="EMBL/GenBank/DDBJ databases">
        <authorList>
            <person name="Jaros S."/>
            <person name="Januszkiewicz K."/>
            <person name="Wedrychowicz H."/>
        </authorList>
    </citation>
    <scope>NUCLEOTIDE SEQUENCE [LARGE SCALE GENOMIC DNA]</scope>
    <source>
        <strain evidence="1 2">DSM 25479</strain>
    </source>
</reference>
<dbReference type="AlphaFoldDB" id="A0A1M6DCR5"/>
<keyword evidence="2" id="KW-1185">Reference proteome</keyword>
<accession>A0A1M6DCR5</accession>